<evidence type="ECO:0000256" key="1">
    <source>
        <dbReference type="SAM" id="Phobius"/>
    </source>
</evidence>
<feature type="transmembrane region" description="Helical" evidence="1">
    <location>
        <begin position="76"/>
        <end position="100"/>
    </location>
</feature>
<sequence>MGFWRGYRGRSVTGFVGASGRRRMDLAGSKVYRGPERQKRKIAILTVSPQGGVSFEPTTMLYWLSFRQGVTKGDLFIFAWSIALGAAPAFEFTLTHTVVFQYRRLRNLRHQNNNHTNKNITTTTGRIG</sequence>
<accession>A0AAJ0GYP7</accession>
<proteinExistence type="predicted"/>
<name>A0AAJ0GYP7_9PEZI</name>
<dbReference type="Proteomes" id="UP001273166">
    <property type="component" value="Unassembled WGS sequence"/>
</dbReference>
<keyword evidence="1" id="KW-0812">Transmembrane</keyword>
<feature type="transmembrane region" description="Helical" evidence="1">
    <location>
        <begin position="42"/>
        <end position="64"/>
    </location>
</feature>
<protein>
    <submittedName>
        <fullName evidence="2">Uncharacterized protein</fullName>
    </submittedName>
</protein>
<dbReference type="GeneID" id="87887630"/>
<keyword evidence="3" id="KW-1185">Reference proteome</keyword>
<reference evidence="2" key="1">
    <citation type="journal article" date="2023" name="Mol. Phylogenet. Evol.">
        <title>Genome-scale phylogeny and comparative genomics of the fungal order Sordariales.</title>
        <authorList>
            <person name="Hensen N."/>
            <person name="Bonometti L."/>
            <person name="Westerberg I."/>
            <person name="Brannstrom I.O."/>
            <person name="Guillou S."/>
            <person name="Cros-Aarteil S."/>
            <person name="Calhoun S."/>
            <person name="Haridas S."/>
            <person name="Kuo A."/>
            <person name="Mondo S."/>
            <person name="Pangilinan J."/>
            <person name="Riley R."/>
            <person name="LaButti K."/>
            <person name="Andreopoulos B."/>
            <person name="Lipzen A."/>
            <person name="Chen C."/>
            <person name="Yan M."/>
            <person name="Daum C."/>
            <person name="Ng V."/>
            <person name="Clum A."/>
            <person name="Steindorff A."/>
            <person name="Ohm R.A."/>
            <person name="Martin F."/>
            <person name="Silar P."/>
            <person name="Natvig D.O."/>
            <person name="Lalanne C."/>
            <person name="Gautier V."/>
            <person name="Ament-Velasquez S.L."/>
            <person name="Kruys A."/>
            <person name="Hutchinson M.I."/>
            <person name="Powell A.J."/>
            <person name="Barry K."/>
            <person name="Miller A.N."/>
            <person name="Grigoriev I.V."/>
            <person name="Debuchy R."/>
            <person name="Gladieux P."/>
            <person name="Hiltunen Thoren M."/>
            <person name="Johannesson H."/>
        </authorList>
    </citation>
    <scope>NUCLEOTIDE SEQUENCE</scope>
    <source>
        <strain evidence="2">CBS 333.67</strain>
    </source>
</reference>
<dbReference type="AlphaFoldDB" id="A0AAJ0GYP7"/>
<dbReference type="RefSeq" id="XP_062724386.1">
    <property type="nucleotide sequence ID" value="XM_062868801.1"/>
</dbReference>
<keyword evidence="1" id="KW-1133">Transmembrane helix</keyword>
<dbReference type="EMBL" id="JAUDZG010000002">
    <property type="protein sequence ID" value="KAK3308606.1"/>
    <property type="molecule type" value="Genomic_DNA"/>
</dbReference>
<keyword evidence="1" id="KW-0472">Membrane</keyword>
<reference evidence="2" key="2">
    <citation type="submission" date="2023-06" db="EMBL/GenBank/DDBJ databases">
        <authorList>
            <consortium name="Lawrence Berkeley National Laboratory"/>
            <person name="Mondo S.J."/>
            <person name="Hensen N."/>
            <person name="Bonometti L."/>
            <person name="Westerberg I."/>
            <person name="Brannstrom I.O."/>
            <person name="Guillou S."/>
            <person name="Cros-Aarteil S."/>
            <person name="Calhoun S."/>
            <person name="Haridas S."/>
            <person name="Kuo A."/>
            <person name="Pangilinan J."/>
            <person name="Riley R."/>
            <person name="Labutti K."/>
            <person name="Andreopoulos B."/>
            <person name="Lipzen A."/>
            <person name="Chen C."/>
            <person name="Yanf M."/>
            <person name="Daum C."/>
            <person name="Ng V."/>
            <person name="Clum A."/>
            <person name="Steindorff A."/>
            <person name="Ohm R."/>
            <person name="Martin F."/>
            <person name="Silar P."/>
            <person name="Natvig D."/>
            <person name="Lalanne C."/>
            <person name="Gautier V."/>
            <person name="Ament-Velasquez S.L."/>
            <person name="Kruys A."/>
            <person name="Hutchinson M.I."/>
            <person name="Powell A.J."/>
            <person name="Barry K."/>
            <person name="Miller A.N."/>
            <person name="Grigoriev I.V."/>
            <person name="Debuchy R."/>
            <person name="Gladieux P."/>
            <person name="Thoren M.H."/>
            <person name="Johannesson H."/>
        </authorList>
    </citation>
    <scope>NUCLEOTIDE SEQUENCE</scope>
    <source>
        <strain evidence="2">CBS 333.67</strain>
    </source>
</reference>
<evidence type="ECO:0000313" key="2">
    <source>
        <dbReference type="EMBL" id="KAK3308606.1"/>
    </source>
</evidence>
<organism evidence="2 3">
    <name type="scientific">Chaetomium strumarium</name>
    <dbReference type="NCBI Taxonomy" id="1170767"/>
    <lineage>
        <taxon>Eukaryota</taxon>
        <taxon>Fungi</taxon>
        <taxon>Dikarya</taxon>
        <taxon>Ascomycota</taxon>
        <taxon>Pezizomycotina</taxon>
        <taxon>Sordariomycetes</taxon>
        <taxon>Sordariomycetidae</taxon>
        <taxon>Sordariales</taxon>
        <taxon>Chaetomiaceae</taxon>
        <taxon>Chaetomium</taxon>
    </lineage>
</organism>
<comment type="caution">
    <text evidence="2">The sequence shown here is derived from an EMBL/GenBank/DDBJ whole genome shotgun (WGS) entry which is preliminary data.</text>
</comment>
<gene>
    <name evidence="2" type="ORF">B0T15DRAFT_524792</name>
</gene>
<evidence type="ECO:0000313" key="3">
    <source>
        <dbReference type="Proteomes" id="UP001273166"/>
    </source>
</evidence>